<organism evidence="2 3">
    <name type="scientific">Hyphomicrobium denitrificans 1NES1</name>
    <dbReference type="NCBI Taxonomy" id="670307"/>
    <lineage>
        <taxon>Bacteria</taxon>
        <taxon>Pseudomonadati</taxon>
        <taxon>Pseudomonadota</taxon>
        <taxon>Alphaproteobacteria</taxon>
        <taxon>Hyphomicrobiales</taxon>
        <taxon>Hyphomicrobiaceae</taxon>
        <taxon>Hyphomicrobium</taxon>
    </lineage>
</organism>
<evidence type="ECO:0000256" key="1">
    <source>
        <dbReference type="SAM" id="Phobius"/>
    </source>
</evidence>
<protein>
    <submittedName>
        <fullName evidence="2">Peptidase M48, Ste24p</fullName>
    </submittedName>
</protein>
<dbReference type="HOGENOM" id="CLU_174700_0_0_5"/>
<name>N0B8B1_9HYPH</name>
<dbReference type="AlphaFoldDB" id="N0B8B1"/>
<feature type="transmembrane region" description="Helical" evidence="1">
    <location>
        <begin position="21"/>
        <end position="40"/>
    </location>
</feature>
<sequence>MIAESFALDQRVQRRKWEQSVRRIGLLIITAAVAGLYSGMAQAQTIFDVEHARGNYRAGLVSEYDADLIRIWGAPSGQYPDSQIIDAHPLQQRTLRKQRVRVKRQNDN</sequence>
<keyword evidence="1" id="KW-0812">Transmembrane</keyword>
<reference evidence="2 3" key="1">
    <citation type="journal article" date="2013" name="Genome Announc.">
        <title>Genome sequences for three denitrifying bacterial strains isolated from a uranium- and nitrate-contaminated subsurface environment.</title>
        <authorList>
            <person name="Venkatramanan R."/>
            <person name="Prakash O."/>
            <person name="Woyke T."/>
            <person name="Chain P."/>
            <person name="Goodwin L.A."/>
            <person name="Watson D."/>
            <person name="Brooks S."/>
            <person name="Kostka J.E."/>
            <person name="Green S.J."/>
        </authorList>
    </citation>
    <scope>NUCLEOTIDE SEQUENCE [LARGE SCALE GENOMIC DNA]</scope>
    <source>
        <strain evidence="2 3">1NES1</strain>
    </source>
</reference>
<gene>
    <name evidence="2" type="ORF">HYPDE_33973</name>
</gene>
<dbReference type="KEGG" id="hdt:HYPDE_33973"/>
<evidence type="ECO:0000313" key="2">
    <source>
        <dbReference type="EMBL" id="AGK58467.1"/>
    </source>
</evidence>
<dbReference type="STRING" id="670307.HYPDE_33973"/>
<dbReference type="Proteomes" id="UP000005952">
    <property type="component" value="Chromosome"/>
</dbReference>
<dbReference type="EMBL" id="CP005587">
    <property type="protein sequence ID" value="AGK58467.1"/>
    <property type="molecule type" value="Genomic_DNA"/>
</dbReference>
<keyword evidence="1" id="KW-1133">Transmembrane helix</keyword>
<evidence type="ECO:0000313" key="3">
    <source>
        <dbReference type="Proteomes" id="UP000005952"/>
    </source>
</evidence>
<proteinExistence type="predicted"/>
<accession>N0B8B1</accession>
<keyword evidence="1" id="KW-0472">Membrane</keyword>
<keyword evidence="3" id="KW-1185">Reference proteome</keyword>